<accession>A0ABZ0IHF6</accession>
<dbReference type="Gene3D" id="3.40.50.720">
    <property type="entry name" value="NAD(P)-binding Rossmann-like Domain"/>
    <property type="match status" value="1"/>
</dbReference>
<keyword evidence="2" id="KW-0560">Oxidoreductase</keyword>
<name>A0ABZ0IHF6_9GAMM</name>
<keyword evidence="4" id="KW-1185">Reference proteome</keyword>
<evidence type="ECO:0000313" key="4">
    <source>
        <dbReference type="Proteomes" id="UP001626549"/>
    </source>
</evidence>
<dbReference type="InterPro" id="IPR020904">
    <property type="entry name" value="Sc_DH/Rdtase_CS"/>
</dbReference>
<protein>
    <submittedName>
        <fullName evidence="3">YciK family oxidoreductase</fullName>
    </submittedName>
</protein>
<dbReference type="SUPFAM" id="SSF51735">
    <property type="entry name" value="NAD(P)-binding Rossmann-fold domains"/>
    <property type="match status" value="1"/>
</dbReference>
<dbReference type="Pfam" id="PF00106">
    <property type="entry name" value="adh_short"/>
    <property type="match status" value="1"/>
</dbReference>
<dbReference type="PANTHER" id="PTHR42901">
    <property type="entry name" value="ALCOHOL DEHYDROGENASE"/>
    <property type="match status" value="1"/>
</dbReference>
<dbReference type="InterPro" id="IPR002347">
    <property type="entry name" value="SDR_fam"/>
</dbReference>
<reference evidence="3 4" key="1">
    <citation type="submission" date="2023-10" db="EMBL/GenBank/DDBJ databases">
        <title>Two novel species belonging to the OM43/NOR5 clade.</title>
        <authorList>
            <person name="Park M."/>
        </authorList>
    </citation>
    <scope>NUCLEOTIDE SEQUENCE [LARGE SCALE GENOMIC DNA]</scope>
    <source>
        <strain evidence="3 4">IMCC45268</strain>
    </source>
</reference>
<organism evidence="3 4">
    <name type="scientific">Congregibacter brevis</name>
    <dbReference type="NCBI Taxonomy" id="3081201"/>
    <lineage>
        <taxon>Bacteria</taxon>
        <taxon>Pseudomonadati</taxon>
        <taxon>Pseudomonadota</taxon>
        <taxon>Gammaproteobacteria</taxon>
        <taxon>Cellvibrionales</taxon>
        <taxon>Halieaceae</taxon>
        <taxon>Congregibacter</taxon>
    </lineage>
</organism>
<dbReference type="EMBL" id="CP136865">
    <property type="protein sequence ID" value="WOJ98448.1"/>
    <property type="molecule type" value="Genomic_DNA"/>
</dbReference>
<dbReference type="InterPro" id="IPR036291">
    <property type="entry name" value="NAD(P)-bd_dom_sf"/>
</dbReference>
<comment type="similarity">
    <text evidence="1">Belongs to the short-chain dehydrogenases/reductases (SDR) family.</text>
</comment>
<dbReference type="RefSeq" id="WP_407329811.1">
    <property type="nucleotide sequence ID" value="NZ_CP136865.1"/>
</dbReference>
<evidence type="ECO:0000256" key="1">
    <source>
        <dbReference type="ARBA" id="ARBA00006484"/>
    </source>
</evidence>
<sequence length="257" mass="27521">MPEDTMTGIAIPDDYKPAEKALAGKTILITGASDGIGRSAALSFAAHGATVVLLARNVEKLEKVYDEIEAAGGPQPAAIPFDLSQDAEEPFIALADVIEDQLGRLDGLLLNASILGQRRAIEQSAWNDWRDVLQLNVNSQFLMAKSLMPLLRQAPSASVVFTSSGVGRTGKAYWGAYAVSKFATEGMMQVLASETENTSDIRVNCINPGATNTAMRRAAYPAEEPDTNPSPDAIMRSYLYLMDDVSGERSGCSFNAQ</sequence>
<gene>
    <name evidence="3" type="ORF">R0137_07725</name>
</gene>
<dbReference type="PROSITE" id="PS00061">
    <property type="entry name" value="ADH_SHORT"/>
    <property type="match status" value="1"/>
</dbReference>
<evidence type="ECO:0000256" key="2">
    <source>
        <dbReference type="ARBA" id="ARBA00023002"/>
    </source>
</evidence>
<dbReference type="NCBIfam" id="NF006509">
    <property type="entry name" value="PRK08945.1"/>
    <property type="match status" value="1"/>
</dbReference>
<evidence type="ECO:0000313" key="3">
    <source>
        <dbReference type="EMBL" id="WOJ98448.1"/>
    </source>
</evidence>
<dbReference type="PANTHER" id="PTHR42901:SF1">
    <property type="entry name" value="ALCOHOL DEHYDROGENASE"/>
    <property type="match status" value="1"/>
</dbReference>
<proteinExistence type="inferred from homology"/>
<dbReference type="Proteomes" id="UP001626549">
    <property type="component" value="Chromosome"/>
</dbReference>
<dbReference type="PRINTS" id="PR00081">
    <property type="entry name" value="GDHRDH"/>
</dbReference>